<comment type="caution">
    <text evidence="2">The sequence shown here is derived from an EMBL/GenBank/DDBJ whole genome shotgun (WGS) entry which is preliminary data.</text>
</comment>
<keyword evidence="3" id="KW-1185">Reference proteome</keyword>
<feature type="compositionally biased region" description="Polar residues" evidence="1">
    <location>
        <begin position="279"/>
        <end position="291"/>
    </location>
</feature>
<feature type="region of interest" description="Disordered" evidence="1">
    <location>
        <begin position="264"/>
        <end position="323"/>
    </location>
</feature>
<dbReference type="EMBL" id="MU839838">
    <property type="protein sequence ID" value="KAK1752877.1"/>
    <property type="molecule type" value="Genomic_DNA"/>
</dbReference>
<proteinExistence type="predicted"/>
<feature type="compositionally biased region" description="Polar residues" evidence="1">
    <location>
        <begin position="314"/>
        <end position="323"/>
    </location>
</feature>
<organism evidence="2 3">
    <name type="scientific">Echria macrotheca</name>
    <dbReference type="NCBI Taxonomy" id="438768"/>
    <lineage>
        <taxon>Eukaryota</taxon>
        <taxon>Fungi</taxon>
        <taxon>Dikarya</taxon>
        <taxon>Ascomycota</taxon>
        <taxon>Pezizomycotina</taxon>
        <taxon>Sordariomycetes</taxon>
        <taxon>Sordariomycetidae</taxon>
        <taxon>Sordariales</taxon>
        <taxon>Schizotheciaceae</taxon>
        <taxon>Echria</taxon>
    </lineage>
</organism>
<sequence>MDNDGPIAAEHEDTHHDPPIARRRGTSTMRDELFRAFELVLARYFSRSDLATPIMGSVFATQRNPFDIYRSELFRRMDTALAQTRRGQGPSLAESFRRIAREVRVARSGGAVEQAEQIGQPDEDVWETDEGQYERILTHESIEIPSRWEQGDLTRWRVSGCRPSSVMSSGSSTYATSMDDDDRGVFWLSESQESGSVIGVEESPDSGGSKDDSLIIVQGVTAAPGGESTEMVTALDMAALDIHPSAAIEDDAWKLTKKAGRGNVMIPEDNTPGIFRLQHSMNDVTRSSRGTSNDETRESQVGDAKQSLGEGDDNQPSGSKVQH</sequence>
<evidence type="ECO:0000256" key="1">
    <source>
        <dbReference type="SAM" id="MobiDB-lite"/>
    </source>
</evidence>
<feature type="region of interest" description="Disordered" evidence="1">
    <location>
        <begin position="1"/>
        <end position="26"/>
    </location>
</feature>
<evidence type="ECO:0000313" key="2">
    <source>
        <dbReference type="EMBL" id="KAK1752877.1"/>
    </source>
</evidence>
<reference evidence="2" key="1">
    <citation type="submission" date="2023-06" db="EMBL/GenBank/DDBJ databases">
        <title>Genome-scale phylogeny and comparative genomics of the fungal order Sordariales.</title>
        <authorList>
            <consortium name="Lawrence Berkeley National Laboratory"/>
            <person name="Hensen N."/>
            <person name="Bonometti L."/>
            <person name="Westerberg I."/>
            <person name="Brannstrom I.O."/>
            <person name="Guillou S."/>
            <person name="Cros-Aarteil S."/>
            <person name="Calhoun S."/>
            <person name="Haridas S."/>
            <person name="Kuo A."/>
            <person name="Mondo S."/>
            <person name="Pangilinan J."/>
            <person name="Riley R."/>
            <person name="Labutti K."/>
            <person name="Andreopoulos B."/>
            <person name="Lipzen A."/>
            <person name="Chen C."/>
            <person name="Yanf M."/>
            <person name="Daum C."/>
            <person name="Ng V."/>
            <person name="Clum A."/>
            <person name="Steindorff A."/>
            <person name="Ohm R."/>
            <person name="Martin F."/>
            <person name="Silar P."/>
            <person name="Natvig D."/>
            <person name="Lalanne C."/>
            <person name="Gautier V."/>
            <person name="Ament-Velasquez S.L."/>
            <person name="Kruys A."/>
            <person name="Hutchinson M.I."/>
            <person name="Powell A.J."/>
            <person name="Barry K."/>
            <person name="Miller A.N."/>
            <person name="Grigoriev I.V."/>
            <person name="Debuchy R."/>
            <person name="Gladieux P."/>
            <person name="Thoren M.H."/>
            <person name="Johannesson H."/>
        </authorList>
    </citation>
    <scope>NUCLEOTIDE SEQUENCE</scope>
    <source>
        <strain evidence="2">PSN4</strain>
    </source>
</reference>
<evidence type="ECO:0000313" key="3">
    <source>
        <dbReference type="Proteomes" id="UP001239445"/>
    </source>
</evidence>
<name>A0AAJ0F414_9PEZI</name>
<feature type="compositionally biased region" description="Basic and acidic residues" evidence="1">
    <location>
        <begin position="9"/>
        <end position="20"/>
    </location>
</feature>
<dbReference type="AlphaFoldDB" id="A0AAJ0F414"/>
<accession>A0AAJ0F414</accession>
<dbReference type="Proteomes" id="UP001239445">
    <property type="component" value="Unassembled WGS sequence"/>
</dbReference>
<gene>
    <name evidence="2" type="ORF">QBC47DRAFT_404235</name>
</gene>
<protein>
    <submittedName>
        <fullName evidence="2">Uncharacterized protein</fullName>
    </submittedName>
</protein>